<evidence type="ECO:0000256" key="4">
    <source>
        <dbReference type="ARBA" id="ARBA00022723"/>
    </source>
</evidence>
<reference evidence="9" key="1">
    <citation type="journal article" date="2021" name="Front. Microbiol.">
        <title>Comprehensive Comparative Genomics and Phenotyping of Methylobacterium Species.</title>
        <authorList>
            <person name="Alessa O."/>
            <person name="Ogura Y."/>
            <person name="Fujitani Y."/>
            <person name="Takami H."/>
            <person name="Hayashi T."/>
            <person name="Sahin N."/>
            <person name="Tani A."/>
        </authorList>
    </citation>
    <scope>NUCLEOTIDE SEQUENCE</scope>
    <source>
        <strain evidence="9">DSM 19015</strain>
    </source>
</reference>
<feature type="binding site" evidence="8">
    <location>
        <position position="259"/>
    </location>
    <ligand>
        <name>ATP</name>
        <dbReference type="ChEBI" id="CHEBI:30616"/>
    </ligand>
</feature>
<dbReference type="EC" id="2.7.7.-" evidence="8"/>
<evidence type="ECO:0000313" key="10">
    <source>
        <dbReference type="Proteomes" id="UP001055125"/>
    </source>
</evidence>
<comment type="catalytic activity">
    <reaction evidence="8">
        <text>L-histidyl-[protein] + UTP = N(tele)-(5'-uridylyl)-L-histidyl-[protein] + diphosphate</text>
        <dbReference type="Rhea" id="RHEA:83891"/>
        <dbReference type="Rhea" id="RHEA-COMP:9745"/>
        <dbReference type="Rhea" id="RHEA-COMP:20239"/>
        <dbReference type="ChEBI" id="CHEBI:29979"/>
        <dbReference type="ChEBI" id="CHEBI:33019"/>
        <dbReference type="ChEBI" id="CHEBI:46398"/>
        <dbReference type="ChEBI" id="CHEBI:233474"/>
    </reaction>
</comment>
<sequence>MAQLKFDNSYSRLPDRFFSRVAPTPVSNPSLIRLNRELAEELGLDPDWLCSEAGVAFLAGNSIPPGATPIAAAYAGHQFGNFVPQLGDGRAILLGEVVGRGGQRRDIQLKGSGPTPFSRRGDGRAALGPVLREYLVSETMAALGIPTTRALAAVSTGDAVFRESVLPGAIITRVASSHIRVGTFQYFAQRSDHEALRRLADYVIERHYPQAGEAERPYHALLAAVIERQADLIANWLLVGFVHGVMNTDNMSVAGETIDYGPCAFLDVYDAGTVFSSIDQHGRYAYGNQPRIAHWNLTRLAETLLPLLSEDETAAVAEAESILAAFAPRFEASYQGGLLRKLGLSTKREGDEALTSDLLRAMAENGADFTLTFRRLCDVSAPSADREPIRSLFIDPTVFDRWADRWFQRLQEEPQDSTLRQAAMRAVNPAYIPRNHLVEEMIEAAVERKDYKPFEELLQVLSRPYEEQPGRERYSDAPERSGIPYRTFCGT</sequence>
<dbReference type="PANTHER" id="PTHR32057">
    <property type="entry name" value="PROTEIN ADENYLYLTRANSFERASE SELO, MITOCHONDRIAL"/>
    <property type="match status" value="1"/>
</dbReference>
<dbReference type="EMBL" id="BPQP01000120">
    <property type="protein sequence ID" value="GJD97865.1"/>
    <property type="molecule type" value="Genomic_DNA"/>
</dbReference>
<gene>
    <name evidence="8 9" type="primary">selO</name>
    <name evidence="8" type="synonym">ydiU</name>
    <name evidence="9" type="ORF">OCOJLMKI_5104</name>
</gene>
<dbReference type="Proteomes" id="UP001055125">
    <property type="component" value="Unassembled WGS sequence"/>
</dbReference>
<feature type="binding site" evidence="8">
    <location>
        <position position="110"/>
    </location>
    <ligand>
        <name>ATP</name>
        <dbReference type="ChEBI" id="CHEBI:30616"/>
    </ligand>
</feature>
<evidence type="ECO:0000256" key="7">
    <source>
        <dbReference type="ARBA" id="ARBA00022842"/>
    </source>
</evidence>
<protein>
    <recommendedName>
        <fullName evidence="8">Protein nucleotidyltransferase YdiU</fullName>
        <ecNumber evidence="8">2.7.7.-</ecNumber>
    </recommendedName>
    <alternativeName>
        <fullName evidence="8">Protein adenylyltransferase YdiU</fullName>
        <ecNumber evidence="8">2.7.7.108</ecNumber>
    </alternativeName>
    <alternativeName>
        <fullName evidence="8">Protein uridylyltransferase YdiU</fullName>
        <ecNumber evidence="8">2.7.7.-</ecNumber>
    </alternativeName>
</protein>
<evidence type="ECO:0000313" key="9">
    <source>
        <dbReference type="EMBL" id="GJD97865.1"/>
    </source>
</evidence>
<dbReference type="InterPro" id="IPR003846">
    <property type="entry name" value="SelO"/>
</dbReference>
<proteinExistence type="inferred from homology"/>
<keyword evidence="4 8" id="KW-0479">Metal-binding</keyword>
<dbReference type="PANTHER" id="PTHR32057:SF14">
    <property type="entry name" value="PROTEIN ADENYLYLTRANSFERASE SELO, MITOCHONDRIAL"/>
    <property type="match status" value="1"/>
</dbReference>
<keyword evidence="8" id="KW-0464">Manganese</keyword>
<name>A0ABQ4S414_9HYPH</name>
<dbReference type="GO" id="GO:0016779">
    <property type="term" value="F:nucleotidyltransferase activity"/>
    <property type="evidence" value="ECO:0007669"/>
    <property type="project" value="UniProtKB-KW"/>
</dbReference>
<comment type="function">
    <text evidence="8">Nucleotidyltransferase involved in the post-translational modification of proteins. It can catalyze the addition of adenosine monophosphate (AMP) or uridine monophosphate (UMP) to a protein, resulting in modifications known as AMPylation and UMPylation.</text>
</comment>
<evidence type="ECO:0000256" key="2">
    <source>
        <dbReference type="ARBA" id="ARBA00022679"/>
    </source>
</evidence>
<feature type="binding site" evidence="8">
    <location>
        <position position="259"/>
    </location>
    <ligand>
        <name>Mg(2+)</name>
        <dbReference type="ChEBI" id="CHEBI:18420"/>
    </ligand>
</feature>
<evidence type="ECO:0000256" key="8">
    <source>
        <dbReference type="HAMAP-Rule" id="MF_00692"/>
    </source>
</evidence>
<evidence type="ECO:0000256" key="5">
    <source>
        <dbReference type="ARBA" id="ARBA00022741"/>
    </source>
</evidence>
<feature type="binding site" evidence="8">
    <location>
        <position position="87"/>
    </location>
    <ligand>
        <name>ATP</name>
        <dbReference type="ChEBI" id="CHEBI:30616"/>
    </ligand>
</feature>
<dbReference type="HAMAP" id="MF_00692">
    <property type="entry name" value="SelO"/>
    <property type="match status" value="1"/>
</dbReference>
<accession>A0ABQ4S414</accession>
<keyword evidence="6 8" id="KW-0067">ATP-binding</keyword>
<dbReference type="NCBIfam" id="NF000658">
    <property type="entry name" value="PRK00029.1"/>
    <property type="match status" value="1"/>
</dbReference>
<keyword evidence="3 8" id="KW-0548">Nucleotidyltransferase</keyword>
<organism evidence="9 10">
    <name type="scientific">Methylobacterium iners</name>
    <dbReference type="NCBI Taxonomy" id="418707"/>
    <lineage>
        <taxon>Bacteria</taxon>
        <taxon>Pseudomonadati</taxon>
        <taxon>Pseudomonadota</taxon>
        <taxon>Alphaproteobacteria</taxon>
        <taxon>Hyphomicrobiales</taxon>
        <taxon>Methylobacteriaceae</taxon>
        <taxon>Methylobacterium</taxon>
    </lineage>
</organism>
<feature type="binding site" evidence="8">
    <location>
        <position position="122"/>
    </location>
    <ligand>
        <name>ATP</name>
        <dbReference type="ChEBI" id="CHEBI:30616"/>
    </ligand>
</feature>
<feature type="binding site" evidence="8">
    <location>
        <position position="173"/>
    </location>
    <ligand>
        <name>ATP</name>
        <dbReference type="ChEBI" id="CHEBI:30616"/>
    </ligand>
</feature>
<comment type="caution">
    <text evidence="9">The sequence shown here is derived from an EMBL/GenBank/DDBJ whole genome shotgun (WGS) entry which is preliminary data.</text>
</comment>
<feature type="binding site" evidence="8">
    <location>
        <position position="89"/>
    </location>
    <ligand>
        <name>ATP</name>
        <dbReference type="ChEBI" id="CHEBI:30616"/>
    </ligand>
</feature>
<comment type="catalytic activity">
    <reaction evidence="8">
        <text>L-seryl-[protein] + ATP = 3-O-(5'-adenylyl)-L-seryl-[protein] + diphosphate</text>
        <dbReference type="Rhea" id="RHEA:58120"/>
        <dbReference type="Rhea" id="RHEA-COMP:9863"/>
        <dbReference type="Rhea" id="RHEA-COMP:15073"/>
        <dbReference type="ChEBI" id="CHEBI:29999"/>
        <dbReference type="ChEBI" id="CHEBI:30616"/>
        <dbReference type="ChEBI" id="CHEBI:33019"/>
        <dbReference type="ChEBI" id="CHEBI:142516"/>
        <dbReference type="EC" id="2.7.7.108"/>
    </reaction>
</comment>
<comment type="cofactor">
    <cofactor evidence="8">
        <name>Mg(2+)</name>
        <dbReference type="ChEBI" id="CHEBI:18420"/>
    </cofactor>
    <cofactor evidence="8">
        <name>Mn(2+)</name>
        <dbReference type="ChEBI" id="CHEBI:29035"/>
    </cofactor>
</comment>
<feature type="binding site" evidence="8">
    <location>
        <position position="250"/>
    </location>
    <ligand>
        <name>Mg(2+)</name>
        <dbReference type="ChEBI" id="CHEBI:18420"/>
    </ligand>
</feature>
<feature type="binding site" evidence="8">
    <location>
        <position position="123"/>
    </location>
    <ligand>
        <name>ATP</name>
        <dbReference type="ChEBI" id="CHEBI:30616"/>
    </ligand>
</feature>
<keyword evidence="5 8" id="KW-0547">Nucleotide-binding</keyword>
<keyword evidence="10" id="KW-1185">Reference proteome</keyword>
<dbReference type="Pfam" id="PF02696">
    <property type="entry name" value="SelO"/>
    <property type="match status" value="1"/>
</dbReference>
<comment type="catalytic activity">
    <reaction evidence="8">
        <text>L-seryl-[protein] + UTP = O-(5'-uridylyl)-L-seryl-[protein] + diphosphate</text>
        <dbReference type="Rhea" id="RHEA:64604"/>
        <dbReference type="Rhea" id="RHEA-COMP:9863"/>
        <dbReference type="Rhea" id="RHEA-COMP:16635"/>
        <dbReference type="ChEBI" id="CHEBI:29999"/>
        <dbReference type="ChEBI" id="CHEBI:33019"/>
        <dbReference type="ChEBI" id="CHEBI:46398"/>
        <dbReference type="ChEBI" id="CHEBI:156051"/>
    </reaction>
</comment>
<feature type="active site" description="Proton acceptor" evidence="8">
    <location>
        <position position="249"/>
    </location>
</feature>
<comment type="similarity">
    <text evidence="1 8">Belongs to the SELO family.</text>
</comment>
<evidence type="ECO:0000256" key="6">
    <source>
        <dbReference type="ARBA" id="ARBA00022840"/>
    </source>
</evidence>
<evidence type="ECO:0000256" key="1">
    <source>
        <dbReference type="ARBA" id="ARBA00009747"/>
    </source>
</evidence>
<feature type="binding site" evidence="8">
    <location>
        <position position="90"/>
    </location>
    <ligand>
        <name>ATP</name>
        <dbReference type="ChEBI" id="CHEBI:30616"/>
    </ligand>
</feature>
<comment type="catalytic activity">
    <reaction evidence="8">
        <text>L-tyrosyl-[protein] + ATP = O-(5'-adenylyl)-L-tyrosyl-[protein] + diphosphate</text>
        <dbReference type="Rhea" id="RHEA:54288"/>
        <dbReference type="Rhea" id="RHEA-COMP:10136"/>
        <dbReference type="Rhea" id="RHEA-COMP:13846"/>
        <dbReference type="ChEBI" id="CHEBI:30616"/>
        <dbReference type="ChEBI" id="CHEBI:33019"/>
        <dbReference type="ChEBI" id="CHEBI:46858"/>
        <dbReference type="ChEBI" id="CHEBI:83624"/>
        <dbReference type="EC" id="2.7.7.108"/>
    </reaction>
</comment>
<evidence type="ECO:0000256" key="3">
    <source>
        <dbReference type="ARBA" id="ARBA00022695"/>
    </source>
</evidence>
<feature type="binding site" evidence="8">
    <location>
        <position position="180"/>
    </location>
    <ligand>
        <name>ATP</name>
        <dbReference type="ChEBI" id="CHEBI:30616"/>
    </ligand>
</feature>
<keyword evidence="2 8" id="KW-0808">Transferase</keyword>
<dbReference type="EC" id="2.7.7.108" evidence="8"/>
<keyword evidence="7 8" id="KW-0460">Magnesium</keyword>
<comment type="catalytic activity">
    <reaction evidence="8">
        <text>L-tyrosyl-[protein] + UTP = O-(5'-uridylyl)-L-tyrosyl-[protein] + diphosphate</text>
        <dbReference type="Rhea" id="RHEA:83887"/>
        <dbReference type="Rhea" id="RHEA-COMP:10136"/>
        <dbReference type="Rhea" id="RHEA-COMP:20238"/>
        <dbReference type="ChEBI" id="CHEBI:33019"/>
        <dbReference type="ChEBI" id="CHEBI:46398"/>
        <dbReference type="ChEBI" id="CHEBI:46858"/>
        <dbReference type="ChEBI" id="CHEBI:90602"/>
    </reaction>
</comment>
<reference evidence="9" key="2">
    <citation type="submission" date="2021-08" db="EMBL/GenBank/DDBJ databases">
        <authorList>
            <person name="Tani A."/>
            <person name="Ola A."/>
            <person name="Ogura Y."/>
            <person name="Katsura K."/>
            <person name="Hayashi T."/>
        </authorList>
    </citation>
    <scope>NUCLEOTIDE SEQUENCE</scope>
    <source>
        <strain evidence="9">DSM 19015</strain>
    </source>
</reference>
<comment type="catalytic activity">
    <reaction evidence="8">
        <text>L-threonyl-[protein] + ATP = 3-O-(5'-adenylyl)-L-threonyl-[protein] + diphosphate</text>
        <dbReference type="Rhea" id="RHEA:54292"/>
        <dbReference type="Rhea" id="RHEA-COMP:11060"/>
        <dbReference type="Rhea" id="RHEA-COMP:13847"/>
        <dbReference type="ChEBI" id="CHEBI:30013"/>
        <dbReference type="ChEBI" id="CHEBI:30616"/>
        <dbReference type="ChEBI" id="CHEBI:33019"/>
        <dbReference type="ChEBI" id="CHEBI:138113"/>
        <dbReference type="EC" id="2.7.7.108"/>
    </reaction>
</comment>